<dbReference type="EMBL" id="JAQBIE010000046">
    <property type="protein sequence ID" value="MDB6179624.1"/>
    <property type="molecule type" value="Genomic_DNA"/>
</dbReference>
<dbReference type="InterPro" id="IPR041657">
    <property type="entry name" value="HTH_17"/>
</dbReference>
<dbReference type="Pfam" id="PF12728">
    <property type="entry name" value="HTH_17"/>
    <property type="match status" value="1"/>
</dbReference>
<proteinExistence type="predicted"/>
<keyword evidence="3" id="KW-1185">Reference proteome</keyword>
<feature type="domain" description="Helix-turn-helix" evidence="1">
    <location>
        <begin position="11"/>
        <end position="61"/>
    </location>
</feature>
<dbReference type="SUPFAM" id="SSF46955">
    <property type="entry name" value="Putative DNA-binding domain"/>
    <property type="match status" value="1"/>
</dbReference>
<evidence type="ECO:0000259" key="1">
    <source>
        <dbReference type="Pfam" id="PF12728"/>
    </source>
</evidence>
<dbReference type="RefSeq" id="WP_271890718.1">
    <property type="nucleotide sequence ID" value="NZ_JAQBIE010000046.1"/>
</dbReference>
<protein>
    <submittedName>
        <fullName evidence="2">Helix-turn-helix domain-containing protein</fullName>
    </submittedName>
</protein>
<evidence type="ECO:0000313" key="3">
    <source>
        <dbReference type="Proteomes" id="UP001165641"/>
    </source>
</evidence>
<evidence type="ECO:0000313" key="2">
    <source>
        <dbReference type="EMBL" id="MDB6179624.1"/>
    </source>
</evidence>
<name>A0ABT4ZJT6_9RHOB</name>
<dbReference type="InterPro" id="IPR009061">
    <property type="entry name" value="DNA-bd_dom_put_sf"/>
</dbReference>
<reference evidence="2" key="1">
    <citation type="submission" date="2022-12" db="EMBL/GenBank/DDBJ databases">
        <title>Paracoccus onchidii sp. nov., isolated from a marine invertebrate from the South China Sea.</title>
        <authorList>
            <person name="Xu S."/>
            <person name="Liu Z."/>
            <person name="Xu Y."/>
        </authorList>
    </citation>
    <scope>NUCLEOTIDE SEQUENCE</scope>
    <source>
        <strain evidence="2">Z330</strain>
    </source>
</reference>
<dbReference type="Proteomes" id="UP001165641">
    <property type="component" value="Unassembled WGS sequence"/>
</dbReference>
<organism evidence="2 3">
    <name type="scientific">Paracoccus onchidii</name>
    <dbReference type="NCBI Taxonomy" id="3017813"/>
    <lineage>
        <taxon>Bacteria</taxon>
        <taxon>Pseudomonadati</taxon>
        <taxon>Pseudomonadota</taxon>
        <taxon>Alphaproteobacteria</taxon>
        <taxon>Rhodobacterales</taxon>
        <taxon>Paracoccaceae</taxon>
        <taxon>Paracoccus</taxon>
    </lineage>
</organism>
<comment type="caution">
    <text evidence="2">The sequence shown here is derived from an EMBL/GenBank/DDBJ whole genome shotgun (WGS) entry which is preliminary data.</text>
</comment>
<sequence length="70" mass="7705">MTTALDGDDRLLKPKDAAAFIGVSETTLRRLYNEGVIPRVRVTEDRAAYRFGDLRAFITSRPVEHGGALG</sequence>
<gene>
    <name evidence="2" type="ORF">PAF17_19355</name>
</gene>
<accession>A0ABT4ZJT6</accession>